<dbReference type="PROSITE" id="PS50222">
    <property type="entry name" value="EF_HAND_2"/>
    <property type="match status" value="3"/>
</dbReference>
<dbReference type="AlphaFoldDB" id="A0AAN9I2L6"/>
<dbReference type="PROSITE" id="PS00018">
    <property type="entry name" value="EF_HAND_1"/>
    <property type="match status" value="3"/>
</dbReference>
<dbReference type="Pfam" id="PF13833">
    <property type="entry name" value="EF-hand_8"/>
    <property type="match status" value="1"/>
</dbReference>
<dbReference type="EMBL" id="JAYKXN010000008">
    <property type="protein sequence ID" value="KAK7262824.1"/>
    <property type="molecule type" value="Genomic_DNA"/>
</dbReference>
<dbReference type="Pfam" id="PF13499">
    <property type="entry name" value="EF-hand_7"/>
    <property type="match status" value="1"/>
</dbReference>
<feature type="domain" description="EF-hand" evidence="4">
    <location>
        <begin position="87"/>
        <end position="122"/>
    </location>
</feature>
<evidence type="ECO:0000256" key="3">
    <source>
        <dbReference type="SAM" id="MobiDB-lite"/>
    </source>
</evidence>
<feature type="compositionally biased region" description="Low complexity" evidence="3">
    <location>
        <begin position="29"/>
        <end position="42"/>
    </location>
</feature>
<feature type="region of interest" description="Disordered" evidence="3">
    <location>
        <begin position="24"/>
        <end position="50"/>
    </location>
</feature>
<evidence type="ECO:0000313" key="6">
    <source>
        <dbReference type="Proteomes" id="UP001359559"/>
    </source>
</evidence>
<dbReference type="PANTHER" id="PTHR23050">
    <property type="entry name" value="CALCIUM BINDING PROTEIN"/>
    <property type="match status" value="1"/>
</dbReference>
<dbReference type="InterPro" id="IPR018247">
    <property type="entry name" value="EF_Hand_1_Ca_BS"/>
</dbReference>
<dbReference type="CDD" id="cd00051">
    <property type="entry name" value="EFh"/>
    <property type="match status" value="2"/>
</dbReference>
<evidence type="ECO:0000256" key="2">
    <source>
        <dbReference type="ARBA" id="ARBA00022837"/>
    </source>
</evidence>
<dbReference type="GO" id="GO:0005509">
    <property type="term" value="F:calcium ion binding"/>
    <property type="evidence" value="ECO:0007669"/>
    <property type="project" value="InterPro"/>
</dbReference>
<feature type="domain" description="EF-hand" evidence="4">
    <location>
        <begin position="51"/>
        <end position="86"/>
    </location>
</feature>
<dbReference type="Gene3D" id="1.10.238.10">
    <property type="entry name" value="EF-hand"/>
    <property type="match status" value="2"/>
</dbReference>
<feature type="domain" description="EF-hand" evidence="4">
    <location>
        <begin position="167"/>
        <end position="197"/>
    </location>
</feature>
<dbReference type="Proteomes" id="UP001359559">
    <property type="component" value="Unassembled WGS sequence"/>
</dbReference>
<proteinExistence type="predicted"/>
<accession>A0AAN9I2L6</accession>
<organism evidence="5 6">
    <name type="scientific">Clitoria ternatea</name>
    <name type="common">Butterfly pea</name>
    <dbReference type="NCBI Taxonomy" id="43366"/>
    <lineage>
        <taxon>Eukaryota</taxon>
        <taxon>Viridiplantae</taxon>
        <taxon>Streptophyta</taxon>
        <taxon>Embryophyta</taxon>
        <taxon>Tracheophyta</taxon>
        <taxon>Spermatophyta</taxon>
        <taxon>Magnoliopsida</taxon>
        <taxon>eudicotyledons</taxon>
        <taxon>Gunneridae</taxon>
        <taxon>Pentapetalae</taxon>
        <taxon>rosids</taxon>
        <taxon>fabids</taxon>
        <taxon>Fabales</taxon>
        <taxon>Fabaceae</taxon>
        <taxon>Papilionoideae</taxon>
        <taxon>50 kb inversion clade</taxon>
        <taxon>NPAAA clade</taxon>
        <taxon>indigoferoid/millettioid clade</taxon>
        <taxon>Phaseoleae</taxon>
        <taxon>Clitoria</taxon>
    </lineage>
</organism>
<keyword evidence="6" id="KW-1185">Reference proteome</keyword>
<sequence length="197" mass="22494">MATEKILKPSKWFSNKTLRLSLTRRKSRSFNSSSSSPRSPMSMCTTPNNSNGENGLIEVFRHFDCDGDGKISAYELRSYFGSIGEHMSHEDAEGVIHDLDTDGDNLLDFKDFTKMMKREVRNSGDSDHHVDEDLRKAFEMFVWEKEGCGCITPKGLQRMLNRLGDDKSYDECVAMIDAFDIDHNGVLDFNEFHQMMA</sequence>
<reference evidence="5 6" key="1">
    <citation type="submission" date="2024-01" db="EMBL/GenBank/DDBJ databases">
        <title>The genomes of 5 underutilized Papilionoideae crops provide insights into root nodulation and disease resistance.</title>
        <authorList>
            <person name="Yuan L."/>
        </authorList>
    </citation>
    <scope>NUCLEOTIDE SEQUENCE [LARGE SCALE GENOMIC DNA]</scope>
    <source>
        <strain evidence="5">LY-2023</strain>
        <tissue evidence="5">Leaf</tissue>
    </source>
</reference>
<comment type="caution">
    <text evidence="5">The sequence shown here is derived from an EMBL/GenBank/DDBJ whole genome shotgun (WGS) entry which is preliminary data.</text>
</comment>
<protein>
    <recommendedName>
        <fullName evidence="4">EF-hand domain-containing protein</fullName>
    </recommendedName>
</protein>
<keyword evidence="1" id="KW-0677">Repeat</keyword>
<dbReference type="InterPro" id="IPR050145">
    <property type="entry name" value="Centrin_CML-like"/>
</dbReference>
<keyword evidence="2" id="KW-0106">Calcium</keyword>
<gene>
    <name evidence="5" type="ORF">RJT34_30405</name>
</gene>
<name>A0AAN9I2L6_CLITE</name>
<dbReference type="InterPro" id="IPR002048">
    <property type="entry name" value="EF_hand_dom"/>
</dbReference>
<evidence type="ECO:0000256" key="1">
    <source>
        <dbReference type="ARBA" id="ARBA00022737"/>
    </source>
</evidence>
<dbReference type="InterPro" id="IPR011992">
    <property type="entry name" value="EF-hand-dom_pair"/>
</dbReference>
<dbReference type="FunFam" id="1.10.238.10:FF:000001">
    <property type="entry name" value="Calmodulin 1"/>
    <property type="match status" value="1"/>
</dbReference>
<evidence type="ECO:0000313" key="5">
    <source>
        <dbReference type="EMBL" id="KAK7262824.1"/>
    </source>
</evidence>
<evidence type="ECO:0000259" key="4">
    <source>
        <dbReference type="PROSITE" id="PS50222"/>
    </source>
</evidence>
<dbReference type="SUPFAM" id="SSF47473">
    <property type="entry name" value="EF-hand"/>
    <property type="match status" value="1"/>
</dbReference>
<dbReference type="SMART" id="SM00054">
    <property type="entry name" value="EFh"/>
    <property type="match status" value="3"/>
</dbReference>